<evidence type="ECO:0000256" key="11">
    <source>
        <dbReference type="ARBA" id="ARBA00044668"/>
    </source>
</evidence>
<evidence type="ECO:0000256" key="12">
    <source>
        <dbReference type="ARBA" id="ARBA00044710"/>
    </source>
</evidence>
<evidence type="ECO:0000256" key="14">
    <source>
        <dbReference type="SAM" id="Phobius"/>
    </source>
</evidence>
<keyword evidence="6 14" id="KW-0472">Membrane</keyword>
<evidence type="ECO:0000256" key="10">
    <source>
        <dbReference type="ARBA" id="ARBA00044662"/>
    </source>
</evidence>
<dbReference type="PROSITE" id="PS00216">
    <property type="entry name" value="SUGAR_TRANSPORT_1"/>
    <property type="match status" value="2"/>
</dbReference>
<keyword evidence="17" id="KW-1185">Reference proteome</keyword>
<dbReference type="InterPro" id="IPR003663">
    <property type="entry name" value="Sugar/inositol_transpt"/>
</dbReference>
<comment type="catalytic activity">
    <reaction evidence="10">
        <text>D-mannose(out) = D-mannose(in)</text>
        <dbReference type="Rhea" id="RHEA:78391"/>
        <dbReference type="ChEBI" id="CHEBI:4208"/>
    </reaction>
    <physiologicalReaction direction="left-to-right" evidence="10">
        <dbReference type="Rhea" id="RHEA:78392"/>
    </physiologicalReaction>
</comment>
<organism evidence="16 17">
    <name type="scientific">Cylindrotheca closterium</name>
    <dbReference type="NCBI Taxonomy" id="2856"/>
    <lineage>
        <taxon>Eukaryota</taxon>
        <taxon>Sar</taxon>
        <taxon>Stramenopiles</taxon>
        <taxon>Ochrophyta</taxon>
        <taxon>Bacillariophyta</taxon>
        <taxon>Bacillariophyceae</taxon>
        <taxon>Bacillariophycidae</taxon>
        <taxon>Bacillariales</taxon>
        <taxon>Bacillariaceae</taxon>
        <taxon>Cylindrotheca</taxon>
    </lineage>
</organism>
<dbReference type="PANTHER" id="PTHR23503:SF8">
    <property type="entry name" value="FACILITATED GLUCOSE TRANSPORTER PROTEIN 1"/>
    <property type="match status" value="1"/>
</dbReference>
<proteinExistence type="predicted"/>
<feature type="domain" description="Major facilitator superfamily (MFS) profile" evidence="15">
    <location>
        <begin position="139"/>
        <end position="595"/>
    </location>
</feature>
<evidence type="ECO:0000256" key="6">
    <source>
        <dbReference type="ARBA" id="ARBA00023136"/>
    </source>
</evidence>
<feature type="transmembrane region" description="Helical" evidence="14">
    <location>
        <begin position="261"/>
        <end position="280"/>
    </location>
</feature>
<dbReference type="Pfam" id="PF00083">
    <property type="entry name" value="Sugar_tr"/>
    <property type="match status" value="2"/>
</dbReference>
<reference evidence="16" key="1">
    <citation type="submission" date="2023-08" db="EMBL/GenBank/DDBJ databases">
        <authorList>
            <person name="Audoor S."/>
            <person name="Bilcke G."/>
        </authorList>
    </citation>
    <scope>NUCLEOTIDE SEQUENCE</scope>
</reference>
<dbReference type="SUPFAM" id="SSF103473">
    <property type="entry name" value="MFS general substrate transporter"/>
    <property type="match status" value="1"/>
</dbReference>
<evidence type="ECO:0000313" key="17">
    <source>
        <dbReference type="Proteomes" id="UP001295423"/>
    </source>
</evidence>
<feature type="transmembrane region" description="Helical" evidence="14">
    <location>
        <begin position="135"/>
        <end position="153"/>
    </location>
</feature>
<feature type="transmembrane region" description="Helical" evidence="14">
    <location>
        <begin position="414"/>
        <end position="437"/>
    </location>
</feature>
<evidence type="ECO:0000259" key="15">
    <source>
        <dbReference type="PROSITE" id="PS50850"/>
    </source>
</evidence>
<evidence type="ECO:0000256" key="5">
    <source>
        <dbReference type="ARBA" id="ARBA00022989"/>
    </source>
</evidence>
<evidence type="ECO:0000256" key="8">
    <source>
        <dbReference type="ARBA" id="ARBA00044648"/>
    </source>
</evidence>
<keyword evidence="3" id="KW-0813">Transport</keyword>
<dbReference type="InterPro" id="IPR005828">
    <property type="entry name" value="MFS_sugar_transport-like"/>
</dbReference>
<comment type="subcellular location">
    <subcellularLocation>
        <location evidence="1">Membrane</location>
        <topology evidence="1">Multi-pass membrane protein</topology>
    </subcellularLocation>
</comment>
<comment type="catalytic activity">
    <reaction evidence="8">
        <text>D-glucose(out) = D-glucose(in)</text>
        <dbReference type="Rhea" id="RHEA:60376"/>
        <dbReference type="ChEBI" id="CHEBI:4167"/>
    </reaction>
    <physiologicalReaction direction="left-to-right" evidence="8">
        <dbReference type="Rhea" id="RHEA:60377"/>
    </physiologicalReaction>
</comment>
<dbReference type="GO" id="GO:0015149">
    <property type="term" value="F:hexose transmembrane transporter activity"/>
    <property type="evidence" value="ECO:0007669"/>
    <property type="project" value="TreeGrafter"/>
</dbReference>
<evidence type="ECO:0000256" key="13">
    <source>
        <dbReference type="ARBA" id="ARBA00044780"/>
    </source>
</evidence>
<accession>A0AAD2G0A7</accession>
<dbReference type="EMBL" id="CAKOGP040001980">
    <property type="protein sequence ID" value="CAJ1958994.1"/>
    <property type="molecule type" value="Genomic_DNA"/>
</dbReference>
<dbReference type="InterPro" id="IPR005829">
    <property type="entry name" value="Sugar_transporter_CS"/>
</dbReference>
<dbReference type="InterPro" id="IPR020846">
    <property type="entry name" value="MFS_dom"/>
</dbReference>
<feature type="transmembrane region" description="Helical" evidence="14">
    <location>
        <begin position="292"/>
        <end position="311"/>
    </location>
</feature>
<evidence type="ECO:0000256" key="3">
    <source>
        <dbReference type="ARBA" id="ARBA00022448"/>
    </source>
</evidence>
<evidence type="ECO:0000313" key="16">
    <source>
        <dbReference type="EMBL" id="CAJ1958994.1"/>
    </source>
</evidence>
<evidence type="ECO:0000256" key="1">
    <source>
        <dbReference type="ARBA" id="ARBA00004141"/>
    </source>
</evidence>
<dbReference type="PRINTS" id="PR00171">
    <property type="entry name" value="SUGRTRNSPORT"/>
</dbReference>
<dbReference type="GO" id="GO:0016020">
    <property type="term" value="C:membrane"/>
    <property type="evidence" value="ECO:0007669"/>
    <property type="project" value="UniProtKB-SubCell"/>
</dbReference>
<keyword evidence="4 14" id="KW-0812">Transmembrane</keyword>
<dbReference type="Gene3D" id="1.20.1250.20">
    <property type="entry name" value="MFS general substrate transporter like domains"/>
    <property type="match status" value="1"/>
</dbReference>
<sequence>MPNSSYINALVRSLHDESQEHNVVTLRLFALRSYGESFARLRATDRRNGRPIDDGWDTAMAITSTSCTNSFVKRVDSCLDVAYDRIIFLRHDRGDHCTIMSSELTESLLSNDNDDEAIDPVNTQEQPSTPTMSSFFWLTVMVVCLPMFLFGFNTGVLNAPEPYIFVGHSVMEWSFAVSAFCAGGFVGANVSGKAADAYGRRLCLIAILFSNLVFGILHSIAPSMLWLIIARFGVGVAGGASTVLTPMMLSEISPTKIRGSVGTLTQLACVLGILVSILWALPFCSDDEWRYIFLPIAVIAAFGLLASPFCLPESPRWLLLNQYETRGEEARNTMQLFRKESAHEMEEIEMEVLELLGENYNVADTNSEIPMFRHMASNSIPPLSIDEEQEAEQVVDILPDHSFKAYAKDPRNRVAILSSVLFPVAQQLSGINAVFYYSTSFFEGVISNPQNGTIIAFSVNVVATLVALALMDRLGRKTLLSCSAGGMFVCCVVLTFSLLGMLPGYITVVAVMLFISFFEMGLGCIPFFLSSELIAPEHVGTVQSISMSSNWFSNFCVGLLFPLMDQTLGPYSFVPFACALLVTVLYSLFVLPETRGKTYQEVRQEMDVRWQQNASFSPVPQETGQLALGQQQSVEPETTIV</sequence>
<dbReference type="InterPro" id="IPR045263">
    <property type="entry name" value="GLUT"/>
</dbReference>
<comment type="catalytic activity">
    <reaction evidence="9">
        <text>D-xylose(out) = D-xylose(in)</text>
        <dbReference type="Rhea" id="RHEA:78427"/>
        <dbReference type="ChEBI" id="CHEBI:53455"/>
    </reaction>
    <physiologicalReaction direction="left-to-right" evidence="9">
        <dbReference type="Rhea" id="RHEA:78428"/>
    </physiologicalReaction>
</comment>
<dbReference type="AlphaFoldDB" id="A0AAD2G0A7"/>
<comment type="subunit">
    <text evidence="2">Homodimer.</text>
</comment>
<feature type="transmembrane region" description="Helical" evidence="14">
    <location>
        <begin position="202"/>
        <end position="220"/>
    </location>
</feature>
<dbReference type="PANTHER" id="PTHR23503">
    <property type="entry name" value="SOLUTE CARRIER FAMILY 2"/>
    <property type="match status" value="1"/>
</dbReference>
<comment type="catalytic activity">
    <reaction evidence="7">
        <text>D-galactose(in) = D-galactose(out)</text>
        <dbReference type="Rhea" id="RHEA:34915"/>
        <dbReference type="ChEBI" id="CHEBI:4139"/>
    </reaction>
    <physiologicalReaction direction="right-to-left" evidence="7">
        <dbReference type="Rhea" id="RHEA:34917"/>
    </physiologicalReaction>
</comment>
<gene>
    <name evidence="16" type="ORF">CYCCA115_LOCUS17455</name>
</gene>
<feature type="transmembrane region" description="Helical" evidence="14">
    <location>
        <begin position="173"/>
        <end position="190"/>
    </location>
</feature>
<comment type="catalytic activity">
    <reaction evidence="12">
        <text>D-fructose(out) = D-fructose(in)</text>
        <dbReference type="Rhea" id="RHEA:60372"/>
        <dbReference type="ChEBI" id="CHEBI:37721"/>
    </reaction>
    <physiologicalReaction direction="left-to-right" evidence="12">
        <dbReference type="Rhea" id="RHEA:60373"/>
    </physiologicalReaction>
</comment>
<dbReference type="PROSITE" id="PS50850">
    <property type="entry name" value="MFS"/>
    <property type="match status" value="1"/>
</dbReference>
<protein>
    <recommendedName>
        <fullName evidence="13">Hexose transporter 1</fullName>
    </recommendedName>
</protein>
<comment type="catalytic activity">
    <reaction evidence="11">
        <text>D-glucosamine(out) = D-glucosamine(in)</text>
        <dbReference type="Rhea" id="RHEA:78423"/>
        <dbReference type="ChEBI" id="CHEBI:58723"/>
    </reaction>
    <physiologicalReaction direction="left-to-right" evidence="11">
        <dbReference type="Rhea" id="RHEA:78424"/>
    </physiologicalReaction>
</comment>
<name>A0AAD2G0A7_9STRA</name>
<feature type="transmembrane region" description="Helical" evidence="14">
    <location>
        <begin position="226"/>
        <end position="249"/>
    </location>
</feature>
<evidence type="ECO:0000256" key="7">
    <source>
        <dbReference type="ARBA" id="ARBA00044637"/>
    </source>
</evidence>
<feature type="transmembrane region" description="Helical" evidence="14">
    <location>
        <begin position="573"/>
        <end position="591"/>
    </location>
</feature>
<evidence type="ECO:0000256" key="2">
    <source>
        <dbReference type="ARBA" id="ARBA00011738"/>
    </source>
</evidence>
<dbReference type="InterPro" id="IPR036259">
    <property type="entry name" value="MFS_trans_sf"/>
</dbReference>
<evidence type="ECO:0000256" key="4">
    <source>
        <dbReference type="ARBA" id="ARBA00022692"/>
    </source>
</evidence>
<feature type="transmembrane region" description="Helical" evidence="14">
    <location>
        <begin position="452"/>
        <end position="471"/>
    </location>
</feature>
<comment type="caution">
    <text evidence="16">The sequence shown here is derived from an EMBL/GenBank/DDBJ whole genome shotgun (WGS) entry which is preliminary data.</text>
</comment>
<evidence type="ECO:0000256" key="9">
    <source>
        <dbReference type="ARBA" id="ARBA00044656"/>
    </source>
</evidence>
<dbReference type="Proteomes" id="UP001295423">
    <property type="component" value="Unassembled WGS sequence"/>
</dbReference>
<keyword evidence="5 14" id="KW-1133">Transmembrane helix</keyword>